<dbReference type="PANTHER" id="PTHR32297:SF1">
    <property type="entry name" value="SODIUM CHANNEL MODIFIER 1"/>
    <property type="match status" value="1"/>
</dbReference>
<keyword evidence="5" id="KW-0479">Metal-binding</keyword>
<feature type="domain" description="Sodium channel modifier 1 zinc-finger" evidence="12">
    <location>
        <begin position="44"/>
        <end position="70"/>
    </location>
</feature>
<evidence type="ECO:0000256" key="7">
    <source>
        <dbReference type="ARBA" id="ARBA00022771"/>
    </source>
</evidence>
<dbReference type="AlphaFoldDB" id="T1I7Y5"/>
<dbReference type="eggNOG" id="ENOG502QWNV">
    <property type="taxonomic scope" value="Eukaryota"/>
</dbReference>
<evidence type="ECO:0000256" key="1">
    <source>
        <dbReference type="ARBA" id="ARBA00004324"/>
    </source>
</evidence>
<proteinExistence type="predicted"/>
<dbReference type="OMA" id="NGKYACT"/>
<evidence type="ECO:0000256" key="6">
    <source>
        <dbReference type="ARBA" id="ARBA00022728"/>
    </source>
</evidence>
<protein>
    <recommendedName>
        <fullName evidence="3">Sodium channel modifier 1</fullName>
    </recommendedName>
</protein>
<comment type="subcellular location">
    <subcellularLocation>
        <location evidence="1">Nucleus speckle</location>
    </subcellularLocation>
    <subcellularLocation>
        <location evidence="2">Nucleus</location>
        <location evidence="2">Nucleoplasm</location>
    </subcellularLocation>
</comment>
<evidence type="ECO:0000259" key="12">
    <source>
        <dbReference type="Pfam" id="PF15803"/>
    </source>
</evidence>
<keyword evidence="9" id="KW-0508">mRNA splicing</keyword>
<feature type="region of interest" description="Disordered" evidence="11">
    <location>
        <begin position="175"/>
        <end position="194"/>
    </location>
</feature>
<name>T1I7Y5_RHOPR</name>
<feature type="domain" description="Sodium channel modifier 1 acidic C-terminal" evidence="13">
    <location>
        <begin position="223"/>
        <end position="248"/>
    </location>
</feature>
<keyword evidence="4" id="KW-0507">mRNA processing</keyword>
<evidence type="ECO:0000256" key="4">
    <source>
        <dbReference type="ARBA" id="ARBA00022664"/>
    </source>
</evidence>
<dbReference type="VEuPathDB" id="VectorBase:RPRC012407"/>
<dbReference type="Proteomes" id="UP000015103">
    <property type="component" value="Unassembled WGS sequence"/>
</dbReference>
<dbReference type="InterPro" id="IPR031622">
    <property type="entry name" value="Znf-SCNM1"/>
</dbReference>
<organism evidence="14 15">
    <name type="scientific">Rhodnius prolixus</name>
    <name type="common">Triatomid bug</name>
    <dbReference type="NCBI Taxonomy" id="13249"/>
    <lineage>
        <taxon>Eukaryota</taxon>
        <taxon>Metazoa</taxon>
        <taxon>Ecdysozoa</taxon>
        <taxon>Arthropoda</taxon>
        <taxon>Hexapoda</taxon>
        <taxon>Insecta</taxon>
        <taxon>Pterygota</taxon>
        <taxon>Neoptera</taxon>
        <taxon>Paraneoptera</taxon>
        <taxon>Hemiptera</taxon>
        <taxon>Heteroptera</taxon>
        <taxon>Panheteroptera</taxon>
        <taxon>Cimicomorpha</taxon>
        <taxon>Reduviidae</taxon>
        <taxon>Triatominae</taxon>
        <taxon>Rhodnius</taxon>
    </lineage>
</organism>
<evidence type="ECO:0000313" key="14">
    <source>
        <dbReference type="EnsemblMetazoa" id="RPRC012407-PA"/>
    </source>
</evidence>
<evidence type="ECO:0000256" key="10">
    <source>
        <dbReference type="ARBA" id="ARBA00023242"/>
    </source>
</evidence>
<evidence type="ECO:0000256" key="9">
    <source>
        <dbReference type="ARBA" id="ARBA00023187"/>
    </source>
</evidence>
<sequence length="255" mass="29296">MSFKRDGDDISLLNRLKKQRVSEILGDHIPEDEAKLLSNGRLTCLVCTHRPIFDTTTMLAKHRQGKKHLFELNKYIKRNEQLELLKIKKEQHLLMENQKRLELVNSVNNAQLLGQKSNESSELKAGNRRKVIELPIVVNKLPISCEPKKPSSSASQLRKYLKGIKKKQSLESVLDRKKSTYSSRSSESMDAIHSYDSGRDAIQITSNKPRSLQAENDFSRHLSGWIKDKSGNWKKDPEAEFDTDDEDNEISIQKK</sequence>
<dbReference type="InParanoid" id="T1I7Y5"/>
<evidence type="ECO:0000256" key="2">
    <source>
        <dbReference type="ARBA" id="ARBA00004642"/>
    </source>
</evidence>
<keyword evidence="6" id="KW-0747">Spliceosome</keyword>
<dbReference type="InterPro" id="IPR031625">
    <property type="entry name" value="SCNM1_acidic"/>
</dbReference>
<dbReference type="PANTHER" id="PTHR32297">
    <property type="entry name" value="SODIUM CHANNEL MODIFIER 1"/>
    <property type="match status" value="1"/>
</dbReference>
<dbReference type="EnsemblMetazoa" id="RPRC012407-RA">
    <property type="protein sequence ID" value="RPRC012407-PA"/>
    <property type="gene ID" value="RPRC012407"/>
</dbReference>
<dbReference type="GO" id="GO:0005681">
    <property type="term" value="C:spliceosomal complex"/>
    <property type="evidence" value="ECO:0007669"/>
    <property type="project" value="UniProtKB-KW"/>
</dbReference>
<dbReference type="GO" id="GO:0016607">
    <property type="term" value="C:nuclear speck"/>
    <property type="evidence" value="ECO:0007669"/>
    <property type="project" value="UniProtKB-SubCell"/>
</dbReference>
<keyword evidence="15" id="KW-1185">Reference proteome</keyword>
<keyword evidence="10" id="KW-0539">Nucleus</keyword>
<evidence type="ECO:0000313" key="15">
    <source>
        <dbReference type="Proteomes" id="UP000015103"/>
    </source>
</evidence>
<dbReference type="GO" id="GO:0008380">
    <property type="term" value="P:RNA splicing"/>
    <property type="evidence" value="ECO:0007669"/>
    <property type="project" value="UniProtKB-KW"/>
</dbReference>
<dbReference type="HOGENOM" id="CLU_059812_0_0_1"/>
<evidence type="ECO:0000256" key="5">
    <source>
        <dbReference type="ARBA" id="ARBA00022723"/>
    </source>
</evidence>
<evidence type="ECO:0000256" key="8">
    <source>
        <dbReference type="ARBA" id="ARBA00022833"/>
    </source>
</evidence>
<dbReference type="Pfam" id="PF15803">
    <property type="entry name" value="zf-SCNM1"/>
    <property type="match status" value="1"/>
</dbReference>
<feature type="region of interest" description="Disordered" evidence="11">
    <location>
        <begin position="226"/>
        <end position="255"/>
    </location>
</feature>
<accession>T1I7Y5</accession>
<evidence type="ECO:0000259" key="13">
    <source>
        <dbReference type="Pfam" id="PF15805"/>
    </source>
</evidence>
<dbReference type="InterPro" id="IPR033570">
    <property type="entry name" value="SCNM1"/>
</dbReference>
<keyword evidence="7" id="KW-0863">Zinc-finger</keyword>
<evidence type="ECO:0000256" key="11">
    <source>
        <dbReference type="SAM" id="MobiDB-lite"/>
    </source>
</evidence>
<dbReference type="Pfam" id="PF15805">
    <property type="entry name" value="SCNM1_acidic"/>
    <property type="match status" value="1"/>
</dbReference>
<reference evidence="14" key="1">
    <citation type="submission" date="2015-05" db="UniProtKB">
        <authorList>
            <consortium name="EnsemblMetazoa"/>
        </authorList>
    </citation>
    <scope>IDENTIFICATION</scope>
</reference>
<feature type="compositionally biased region" description="Basic and acidic residues" evidence="11">
    <location>
        <begin position="226"/>
        <end position="238"/>
    </location>
</feature>
<dbReference type="EMBL" id="ACPB03012487">
    <property type="status" value="NOT_ANNOTATED_CDS"/>
    <property type="molecule type" value="Genomic_DNA"/>
</dbReference>
<dbReference type="GO" id="GO:0008270">
    <property type="term" value="F:zinc ion binding"/>
    <property type="evidence" value="ECO:0007669"/>
    <property type="project" value="UniProtKB-KW"/>
</dbReference>
<dbReference type="STRING" id="13249.T1I7Y5"/>
<dbReference type="GO" id="GO:0006397">
    <property type="term" value="P:mRNA processing"/>
    <property type="evidence" value="ECO:0007669"/>
    <property type="project" value="UniProtKB-KW"/>
</dbReference>
<evidence type="ECO:0000256" key="3">
    <source>
        <dbReference type="ARBA" id="ARBA00020620"/>
    </source>
</evidence>
<keyword evidence="8" id="KW-0862">Zinc</keyword>
<feature type="compositionally biased region" description="Acidic residues" evidence="11">
    <location>
        <begin position="239"/>
        <end position="249"/>
    </location>
</feature>